<keyword evidence="2" id="KW-0732">Signal</keyword>
<protein>
    <submittedName>
        <fullName evidence="3">Tripartite tricarboxylate transporter substrate binding protein</fullName>
    </submittedName>
</protein>
<dbReference type="Gene3D" id="3.40.190.150">
    <property type="entry name" value="Bordetella uptake gene, domain 1"/>
    <property type="match status" value="1"/>
</dbReference>
<dbReference type="SUPFAM" id="SSF53850">
    <property type="entry name" value="Periplasmic binding protein-like II"/>
    <property type="match status" value="1"/>
</dbReference>
<evidence type="ECO:0000256" key="2">
    <source>
        <dbReference type="SAM" id="SignalP"/>
    </source>
</evidence>
<comment type="caution">
    <text evidence="3">The sequence shown here is derived from an EMBL/GenBank/DDBJ whole genome shotgun (WGS) entry which is preliminary data.</text>
</comment>
<dbReference type="PIRSF" id="PIRSF017082">
    <property type="entry name" value="YflP"/>
    <property type="match status" value="1"/>
</dbReference>
<dbReference type="PANTHER" id="PTHR42928:SF5">
    <property type="entry name" value="BLR1237 PROTEIN"/>
    <property type="match status" value="1"/>
</dbReference>
<dbReference type="InterPro" id="IPR042100">
    <property type="entry name" value="Bug_dom1"/>
</dbReference>
<gene>
    <name evidence="3" type="ORF">Q7A36_09680</name>
</gene>
<dbReference type="Gene3D" id="3.40.190.10">
    <property type="entry name" value="Periplasmic binding protein-like II"/>
    <property type="match status" value="1"/>
</dbReference>
<dbReference type="Proteomes" id="UP001243009">
    <property type="component" value="Unassembled WGS sequence"/>
</dbReference>
<feature type="chain" id="PRO_5046352316" evidence="2">
    <location>
        <begin position="24"/>
        <end position="335"/>
    </location>
</feature>
<evidence type="ECO:0000313" key="4">
    <source>
        <dbReference type="Proteomes" id="UP001243009"/>
    </source>
</evidence>
<dbReference type="PANTHER" id="PTHR42928">
    <property type="entry name" value="TRICARBOXYLATE-BINDING PROTEIN"/>
    <property type="match status" value="1"/>
</dbReference>
<evidence type="ECO:0000256" key="1">
    <source>
        <dbReference type="ARBA" id="ARBA00006987"/>
    </source>
</evidence>
<dbReference type="CDD" id="cd07012">
    <property type="entry name" value="PBP2_Bug_TTT"/>
    <property type="match status" value="1"/>
</dbReference>
<dbReference type="Pfam" id="PF03401">
    <property type="entry name" value="TctC"/>
    <property type="match status" value="1"/>
</dbReference>
<sequence>MPGRRSILLGAAGLLAAPANVTAPWAQPLAGGRPIRLIVPFTPGGAVDILGRLLAEALPAALGQPVVVENRGGAGGNIGADAVAKAVPDGSTLGVIGVTTLCAAPFLYRSMAFDPQKDLAPVGQVVTGAVLCVVNAQTAAKRGWTDFPALIAWSRAHPEEVRMGSSGTGTTSHLTIEAVNRATGARITHIPYRGGGPAINDLLAGTIDMMFDVMPALMPHVESGAFRALAVSSAQRLPILPEVPGMSEFAALGLGDLDIQSWNAVMAPGGTPGPVAARLHAALGQVAADPAFVERLRPLGYTVATSESPAALATRIRAETPRWRRLVEVSGARLD</sequence>
<proteinExistence type="inferred from homology"/>
<name>A0ABT9DXI3_9PROT</name>
<accession>A0ABT9DXI3</accession>
<dbReference type="InterPro" id="IPR005064">
    <property type="entry name" value="BUG"/>
</dbReference>
<dbReference type="RefSeq" id="WP_305103478.1">
    <property type="nucleotide sequence ID" value="NZ_JAUTWS010000007.1"/>
</dbReference>
<reference evidence="3 4" key="1">
    <citation type="submission" date="2023-08" db="EMBL/GenBank/DDBJ databases">
        <title>The draft genome sequence of Paracraurococcus sp. LOR1-02.</title>
        <authorList>
            <person name="Kingkaew E."/>
            <person name="Tanasupawat S."/>
        </authorList>
    </citation>
    <scope>NUCLEOTIDE SEQUENCE [LARGE SCALE GENOMIC DNA]</scope>
    <source>
        <strain evidence="3 4">LOR1-02</strain>
    </source>
</reference>
<comment type="similarity">
    <text evidence="1">Belongs to the UPF0065 (bug) family.</text>
</comment>
<evidence type="ECO:0000313" key="3">
    <source>
        <dbReference type="EMBL" id="MDO9708612.1"/>
    </source>
</evidence>
<feature type="signal peptide" evidence="2">
    <location>
        <begin position="1"/>
        <end position="23"/>
    </location>
</feature>
<organism evidence="3 4">
    <name type="scientific">Paracraurococcus lichenis</name>
    <dbReference type="NCBI Taxonomy" id="3064888"/>
    <lineage>
        <taxon>Bacteria</taxon>
        <taxon>Pseudomonadati</taxon>
        <taxon>Pseudomonadota</taxon>
        <taxon>Alphaproteobacteria</taxon>
        <taxon>Acetobacterales</taxon>
        <taxon>Roseomonadaceae</taxon>
        <taxon>Paracraurococcus</taxon>
    </lineage>
</organism>
<dbReference type="EMBL" id="JAUTWS010000007">
    <property type="protein sequence ID" value="MDO9708612.1"/>
    <property type="molecule type" value="Genomic_DNA"/>
</dbReference>
<keyword evidence="4" id="KW-1185">Reference proteome</keyword>